<feature type="transmembrane region" description="Helical" evidence="2">
    <location>
        <begin position="419"/>
        <end position="443"/>
    </location>
</feature>
<evidence type="ECO:0000256" key="2">
    <source>
        <dbReference type="SAM" id="Phobius"/>
    </source>
</evidence>
<dbReference type="Gene3D" id="1.20.1250.20">
    <property type="entry name" value="MFS general substrate transporter like domains"/>
    <property type="match status" value="2"/>
</dbReference>
<dbReference type="InterPro" id="IPR039672">
    <property type="entry name" value="MFS_2"/>
</dbReference>
<feature type="transmembrane region" description="Helical" evidence="2">
    <location>
        <begin position="191"/>
        <end position="213"/>
    </location>
</feature>
<feature type="transmembrane region" description="Helical" evidence="2">
    <location>
        <begin position="330"/>
        <end position="352"/>
    </location>
</feature>
<name>A0A1D8ABQ3_9SPHN</name>
<dbReference type="Pfam" id="PF13347">
    <property type="entry name" value="MFS_2"/>
    <property type="match status" value="1"/>
</dbReference>
<accession>A0A1D8ABQ3</accession>
<evidence type="ECO:0000256" key="1">
    <source>
        <dbReference type="ARBA" id="ARBA00009617"/>
    </source>
</evidence>
<dbReference type="AlphaFoldDB" id="A0A1D8ABQ3"/>
<feature type="transmembrane region" description="Helical" evidence="2">
    <location>
        <begin position="156"/>
        <end position="179"/>
    </location>
</feature>
<keyword evidence="2" id="KW-1133">Transmembrane helix</keyword>
<feature type="transmembrane region" description="Helical" evidence="2">
    <location>
        <begin position="55"/>
        <end position="78"/>
    </location>
</feature>
<keyword evidence="2" id="KW-0812">Transmembrane</keyword>
<keyword evidence="3" id="KW-0614">Plasmid</keyword>
<dbReference type="SUPFAM" id="SSF103473">
    <property type="entry name" value="MFS general substrate transporter"/>
    <property type="match status" value="1"/>
</dbReference>
<keyword evidence="2" id="KW-0472">Membrane</keyword>
<dbReference type="EMBL" id="CP017076">
    <property type="protein sequence ID" value="AOR79548.1"/>
    <property type="molecule type" value="Genomic_DNA"/>
</dbReference>
<feature type="transmembrane region" description="Helical" evidence="2">
    <location>
        <begin position="277"/>
        <end position="295"/>
    </location>
</feature>
<dbReference type="GO" id="GO:0008643">
    <property type="term" value="P:carbohydrate transport"/>
    <property type="evidence" value="ECO:0007669"/>
    <property type="project" value="InterPro"/>
</dbReference>
<dbReference type="Proteomes" id="UP000094626">
    <property type="component" value="Plasmid pSA1"/>
</dbReference>
<dbReference type="PANTHER" id="PTHR11328:SF24">
    <property type="entry name" value="MAJOR FACILITATOR SUPERFAMILY (MFS) PROFILE DOMAIN-CONTAINING PROTEIN"/>
    <property type="match status" value="1"/>
</dbReference>
<protein>
    <submittedName>
        <fullName evidence="3">MFS transporter</fullName>
    </submittedName>
</protein>
<dbReference type="OrthoDB" id="9764596at2"/>
<feature type="transmembrane region" description="Helical" evidence="2">
    <location>
        <begin position="240"/>
        <end position="265"/>
    </location>
</feature>
<evidence type="ECO:0000313" key="4">
    <source>
        <dbReference type="Proteomes" id="UP000094626"/>
    </source>
</evidence>
<dbReference type="PANTHER" id="PTHR11328">
    <property type="entry name" value="MAJOR FACILITATOR SUPERFAMILY DOMAIN-CONTAINING PROTEIN"/>
    <property type="match status" value="1"/>
</dbReference>
<feature type="transmembrane region" description="Helical" evidence="2">
    <location>
        <begin position="373"/>
        <end position="399"/>
    </location>
</feature>
<organism evidence="3 4">
    <name type="scientific">Novosphingobium resinovorum</name>
    <dbReference type="NCBI Taxonomy" id="158500"/>
    <lineage>
        <taxon>Bacteria</taxon>
        <taxon>Pseudomonadati</taxon>
        <taxon>Pseudomonadota</taxon>
        <taxon>Alphaproteobacteria</taxon>
        <taxon>Sphingomonadales</taxon>
        <taxon>Sphingomonadaceae</taxon>
        <taxon>Novosphingobium</taxon>
    </lineage>
</organism>
<dbReference type="GO" id="GO:0005886">
    <property type="term" value="C:plasma membrane"/>
    <property type="evidence" value="ECO:0007669"/>
    <property type="project" value="TreeGrafter"/>
</dbReference>
<feature type="transmembrane region" description="Helical" evidence="2">
    <location>
        <begin position="307"/>
        <end position="324"/>
    </location>
</feature>
<keyword evidence="4" id="KW-1185">Reference proteome</keyword>
<comment type="similarity">
    <text evidence="1">Belongs to the sodium:galactoside symporter (TC 2.A.2) family.</text>
</comment>
<proteinExistence type="inferred from homology"/>
<geneLocation type="plasmid" evidence="3 4">
    <name>pSA1</name>
</geneLocation>
<sequence length="466" mass="49165">MKMDATTAAGAHKRLDIGICLGFGVGTVGVSIMLNTVTTYFPALMSTVLGQSPEIAGYLLMVSKLADAVIDVVIGSLSDRARTRWGRRKPFLAAGALLSAVSFVMLFAPPVMGQGALMVWMIAALVIYSTAYSLFNVPYMALPAELTDGFHERTRLIGFRTVFVSIGQLLAMAGTAWLIQSGGAGRAGFATMGLVMALIIGGAMTATALSVPVQHGTQPATGKHLPGFAQMRAIARNRPFMMLLGAKVFQFLSFASVASTMLLYMLNVVGVGYTGQIIMAVTQNVVTALAMPLWVWSGKTIGKRRTYLCGVVIFCLTTLSWLLADNTITTVGIMVRAVGGGLGSGAIILMSISMLGDTQAYDRVLTGEAREGLLSSAIAVVEKVSFALGVAVLGVFLHALGYVPTTGGAIVKQPESAMLALKVGFAVIPSIMFTINGLFLWAYDLDEDKFAAARLRSEEGFGNTAL</sequence>
<feature type="transmembrane region" description="Helical" evidence="2">
    <location>
        <begin position="90"/>
        <end position="111"/>
    </location>
</feature>
<evidence type="ECO:0000313" key="3">
    <source>
        <dbReference type="EMBL" id="AOR79548.1"/>
    </source>
</evidence>
<dbReference type="GO" id="GO:0015293">
    <property type="term" value="F:symporter activity"/>
    <property type="evidence" value="ECO:0007669"/>
    <property type="project" value="InterPro"/>
</dbReference>
<dbReference type="KEGG" id="nre:BES08_22345"/>
<reference evidence="4" key="1">
    <citation type="journal article" date="2017" name="J. Biotechnol.">
        <title>Complete genome sequence of Novosphingobium resinovorum SA1, a versatile xenobiotic-degrading bacterium capable of utilizing sulfanilic acid.</title>
        <authorList>
            <person name="Hegedus B."/>
            <person name="Kos P.B."/>
            <person name="Balint B."/>
            <person name="Maroti G."/>
            <person name="Gan H.M."/>
            <person name="Perei K."/>
            <person name="Rakhely G."/>
        </authorList>
    </citation>
    <scope>NUCLEOTIDE SEQUENCE [LARGE SCALE GENOMIC DNA]</scope>
    <source>
        <strain evidence="4">SA1</strain>
    </source>
</reference>
<dbReference type="InterPro" id="IPR036259">
    <property type="entry name" value="MFS_trans_sf"/>
</dbReference>
<feature type="transmembrane region" description="Helical" evidence="2">
    <location>
        <begin position="117"/>
        <end position="135"/>
    </location>
</feature>
<feature type="transmembrane region" description="Helical" evidence="2">
    <location>
        <begin position="21"/>
        <end position="43"/>
    </location>
</feature>
<gene>
    <name evidence="3" type="ORF">BES08_22345</name>
</gene>